<geneLocation type="plasmid" evidence="1 2">
    <name>pW51-a</name>
</geneLocation>
<sequence>MMNKMKTYFLRKEDCNAYDSLTLIWPCVEPITQTLISLLPCDLTKGRVADAVQSSVTAYNQQTDCPLNDWERLAVYFITLANFVTEHLGGKMGFTELATTSKLPRRLNSELINAVADKLALRILHA</sequence>
<dbReference type="Proteomes" id="UP000829116">
    <property type="component" value="Plasmid pW51-a"/>
</dbReference>
<dbReference type="AlphaFoldDB" id="A0A9Q8V663"/>
<accession>A0A9Q8V663</accession>
<organism evidence="1 2">
    <name type="scientific">Moellerella wisconsensis</name>
    <dbReference type="NCBI Taxonomy" id="158849"/>
    <lineage>
        <taxon>Bacteria</taxon>
        <taxon>Pseudomonadati</taxon>
        <taxon>Pseudomonadota</taxon>
        <taxon>Gammaproteobacteria</taxon>
        <taxon>Enterobacterales</taxon>
        <taxon>Morganellaceae</taxon>
        <taxon>Moellerella</taxon>
    </lineage>
</organism>
<evidence type="ECO:0000313" key="1">
    <source>
        <dbReference type="EMBL" id="UNH32421.1"/>
    </source>
</evidence>
<name>A0A9Q8V663_9GAMM</name>
<reference evidence="1" key="1">
    <citation type="submission" date="2022-03" db="EMBL/GenBank/DDBJ databases">
        <title>ESBL-producing Moellerella wisconsensis and Escherichia marmotae isolated from wild game meat.</title>
        <authorList>
            <person name="Biggel M."/>
        </authorList>
    </citation>
    <scope>NUCLEOTIDE SEQUENCE</scope>
    <source>
        <strain evidence="1">W51</strain>
        <plasmid evidence="1">pW51-a</plasmid>
    </source>
</reference>
<evidence type="ECO:0000313" key="2">
    <source>
        <dbReference type="Proteomes" id="UP000829116"/>
    </source>
</evidence>
<keyword evidence="1" id="KW-0614">Plasmid</keyword>
<proteinExistence type="predicted"/>
<dbReference type="RefSeq" id="WP_137022477.1">
    <property type="nucleotide sequence ID" value="NZ_CAWQWL010000002.1"/>
</dbReference>
<gene>
    <name evidence="1" type="ORF">MNY72_16985</name>
</gene>
<dbReference type="GeneID" id="79718808"/>
<dbReference type="EMBL" id="CP093246">
    <property type="protein sequence ID" value="UNH32421.1"/>
    <property type="molecule type" value="Genomic_DNA"/>
</dbReference>
<protein>
    <submittedName>
        <fullName evidence="1">Uncharacterized protein</fullName>
    </submittedName>
</protein>